<feature type="signal peptide" evidence="4">
    <location>
        <begin position="1"/>
        <end position="28"/>
    </location>
</feature>
<evidence type="ECO:0000256" key="1">
    <source>
        <dbReference type="ARBA" id="ARBA00003211"/>
    </source>
</evidence>
<dbReference type="CDD" id="cd01959">
    <property type="entry name" value="nsLTP2"/>
    <property type="match status" value="1"/>
</dbReference>
<dbReference type="Gene3D" id="1.10.110.10">
    <property type="entry name" value="Plant lipid-transfer and hydrophobic proteins"/>
    <property type="match status" value="1"/>
</dbReference>
<dbReference type="EMBL" id="VOIH02000006">
    <property type="protein sequence ID" value="KAF3444298.1"/>
    <property type="molecule type" value="Genomic_DNA"/>
</dbReference>
<evidence type="ECO:0000259" key="5">
    <source>
        <dbReference type="Pfam" id="PF00234"/>
    </source>
</evidence>
<comment type="caution">
    <text evidence="6">The sequence shown here is derived from an EMBL/GenBank/DDBJ whole genome shotgun (WGS) entry which is preliminary data.</text>
</comment>
<organism evidence="6 7">
    <name type="scientific">Rhamnella rubrinervis</name>
    <dbReference type="NCBI Taxonomy" id="2594499"/>
    <lineage>
        <taxon>Eukaryota</taxon>
        <taxon>Viridiplantae</taxon>
        <taxon>Streptophyta</taxon>
        <taxon>Embryophyta</taxon>
        <taxon>Tracheophyta</taxon>
        <taxon>Spermatophyta</taxon>
        <taxon>Magnoliopsida</taxon>
        <taxon>eudicotyledons</taxon>
        <taxon>Gunneridae</taxon>
        <taxon>Pentapetalae</taxon>
        <taxon>rosids</taxon>
        <taxon>fabids</taxon>
        <taxon>Rosales</taxon>
        <taxon>Rhamnaceae</taxon>
        <taxon>rhamnoid group</taxon>
        <taxon>Rhamneae</taxon>
        <taxon>Rhamnella</taxon>
    </lineage>
</organism>
<protein>
    <recommendedName>
        <fullName evidence="5">Bifunctional inhibitor/plant lipid transfer protein/seed storage helical domain-containing protein</fullName>
    </recommendedName>
</protein>
<dbReference type="OrthoDB" id="665742at2759"/>
<comment type="function">
    <text evidence="1">Plant non-specific lipid-transfer proteins transfer phospholipids as well as galactolipids across membranes. May play a role in wax or cutin deposition in the cell walls of expanding epidermal cells and certain secretory tissues.</text>
</comment>
<evidence type="ECO:0000313" key="6">
    <source>
        <dbReference type="EMBL" id="KAF3444298.1"/>
    </source>
</evidence>
<dbReference type="InterPro" id="IPR016140">
    <property type="entry name" value="Bifunc_inhib/LTP/seed_store"/>
</dbReference>
<dbReference type="InterPro" id="IPR033872">
    <property type="entry name" value="nsLTP2"/>
</dbReference>
<evidence type="ECO:0000313" key="7">
    <source>
        <dbReference type="Proteomes" id="UP000796880"/>
    </source>
</evidence>
<keyword evidence="2" id="KW-0813">Transport</keyword>
<sequence length="138" mass="15041">MKSLSFLALCAVVTAAVVLFGNVRTAHAVTCTITELSPCQAFITWPVPQLVFMLITVLSGKLDHMAVAAQLCSPLEMEPCKPAIATVTPPSSICCRNVREQRPCYCEYLKDPNLDVNTPRARRVAATCGVRLPDCYLL</sequence>
<accession>A0A8K0H2F6</accession>
<dbReference type="AlphaFoldDB" id="A0A8K0H2F6"/>
<dbReference type="Proteomes" id="UP000796880">
    <property type="component" value="Unassembled WGS sequence"/>
</dbReference>
<keyword evidence="4" id="KW-0732">Signal</keyword>
<evidence type="ECO:0000256" key="2">
    <source>
        <dbReference type="ARBA" id="ARBA00022448"/>
    </source>
</evidence>
<keyword evidence="3" id="KW-0446">Lipid-binding</keyword>
<feature type="chain" id="PRO_5035424833" description="Bifunctional inhibitor/plant lipid transfer protein/seed storage helical domain-containing protein" evidence="4">
    <location>
        <begin position="29"/>
        <end position="138"/>
    </location>
</feature>
<dbReference type="SUPFAM" id="SSF47699">
    <property type="entry name" value="Bifunctional inhibitor/lipid-transfer protein/seed storage 2S albumin"/>
    <property type="match status" value="1"/>
</dbReference>
<name>A0A8K0H2F6_9ROSA</name>
<proteinExistence type="predicted"/>
<dbReference type="GO" id="GO:0008289">
    <property type="term" value="F:lipid binding"/>
    <property type="evidence" value="ECO:0007669"/>
    <property type="project" value="UniProtKB-KW"/>
</dbReference>
<dbReference type="InterPro" id="IPR036312">
    <property type="entry name" value="Bifun_inhib/LTP/seed_sf"/>
</dbReference>
<dbReference type="GO" id="GO:0006869">
    <property type="term" value="P:lipid transport"/>
    <property type="evidence" value="ECO:0007669"/>
    <property type="project" value="InterPro"/>
</dbReference>
<gene>
    <name evidence="6" type="ORF">FNV43_RR13988</name>
</gene>
<dbReference type="Pfam" id="PF00234">
    <property type="entry name" value="Tryp_alpha_amyl"/>
    <property type="match status" value="1"/>
</dbReference>
<reference evidence="6" key="1">
    <citation type="submission" date="2020-03" db="EMBL/GenBank/DDBJ databases">
        <title>A high-quality chromosome-level genome assembly of a woody plant with both climbing and erect habits, Rhamnella rubrinervis.</title>
        <authorList>
            <person name="Lu Z."/>
            <person name="Yang Y."/>
            <person name="Zhu X."/>
            <person name="Sun Y."/>
        </authorList>
    </citation>
    <scope>NUCLEOTIDE SEQUENCE</scope>
    <source>
        <strain evidence="6">BYM</strain>
        <tissue evidence="6">Leaf</tissue>
    </source>
</reference>
<keyword evidence="7" id="KW-1185">Reference proteome</keyword>
<feature type="domain" description="Bifunctional inhibitor/plant lipid transfer protein/seed storage helical" evidence="5">
    <location>
        <begin position="75"/>
        <end position="135"/>
    </location>
</feature>
<dbReference type="PANTHER" id="PTHR33214">
    <property type="entry name" value="BIFUNCTIONAL INHIBITOR/LIPID-TRANSFER PROTEIN/SEED STORAGE 2S ALBUMIN SUPERFAMILY PROTEIN"/>
    <property type="match status" value="1"/>
</dbReference>
<dbReference type="PANTHER" id="PTHR33214:SF44">
    <property type="entry name" value="NON-SPECIFIC LIPID TRANSFER PROTEIN GPI-ANCHORED 33"/>
    <property type="match status" value="1"/>
</dbReference>
<evidence type="ECO:0000256" key="3">
    <source>
        <dbReference type="ARBA" id="ARBA00023121"/>
    </source>
</evidence>
<evidence type="ECO:0000256" key="4">
    <source>
        <dbReference type="SAM" id="SignalP"/>
    </source>
</evidence>